<feature type="transmembrane region" description="Helical" evidence="1">
    <location>
        <begin position="37"/>
        <end position="59"/>
    </location>
</feature>
<evidence type="ECO:0000313" key="3">
    <source>
        <dbReference type="Proteomes" id="UP000432727"/>
    </source>
</evidence>
<keyword evidence="1" id="KW-0472">Membrane</keyword>
<gene>
    <name evidence="2" type="ORF">GRI34_13115</name>
</gene>
<dbReference type="AlphaFoldDB" id="A0A6I4TMT0"/>
<keyword evidence="1" id="KW-0812">Transmembrane</keyword>
<organism evidence="2 3">
    <name type="scientific">Qipengyuania aquimaris</name>
    <dbReference type="NCBI Taxonomy" id="255984"/>
    <lineage>
        <taxon>Bacteria</taxon>
        <taxon>Pseudomonadati</taxon>
        <taxon>Pseudomonadota</taxon>
        <taxon>Alphaproteobacteria</taxon>
        <taxon>Sphingomonadales</taxon>
        <taxon>Erythrobacteraceae</taxon>
        <taxon>Qipengyuania</taxon>
    </lineage>
</organism>
<protein>
    <recommendedName>
        <fullName evidence="4">DUF4175 domain-containing protein</fullName>
    </recommendedName>
</protein>
<keyword evidence="3" id="KW-1185">Reference proteome</keyword>
<keyword evidence="1" id="KW-1133">Transmembrane helix</keyword>
<reference evidence="2 3" key="1">
    <citation type="submission" date="2019-12" db="EMBL/GenBank/DDBJ databases">
        <title>Genomic-based taxomic classification of the family Erythrobacteraceae.</title>
        <authorList>
            <person name="Xu L."/>
        </authorList>
    </citation>
    <scope>NUCLEOTIDE SEQUENCE [LARGE SCALE GENOMIC DNA]</scope>
    <source>
        <strain evidence="2 3">JCM 12189</strain>
    </source>
</reference>
<dbReference type="Proteomes" id="UP000432727">
    <property type="component" value="Unassembled WGS sequence"/>
</dbReference>
<accession>A0A6I4TMT0</accession>
<name>A0A6I4TMT0_9SPHN</name>
<sequence length="72" mass="8384">MSEGVRDSIYLWLSTLAFFGAFWACLHFDWLEGISDTWLWPVFTALLVVNVVQTVRGVWQRRASNPKNPNRL</sequence>
<comment type="caution">
    <text evidence="2">The sequence shown here is derived from an EMBL/GenBank/DDBJ whole genome shotgun (WGS) entry which is preliminary data.</text>
</comment>
<evidence type="ECO:0000313" key="2">
    <source>
        <dbReference type="EMBL" id="MXO97355.1"/>
    </source>
</evidence>
<dbReference type="EMBL" id="WTYI01000001">
    <property type="protein sequence ID" value="MXO97355.1"/>
    <property type="molecule type" value="Genomic_DNA"/>
</dbReference>
<dbReference type="RefSeq" id="WP_160596313.1">
    <property type="nucleotide sequence ID" value="NZ_WTYI01000001.1"/>
</dbReference>
<proteinExistence type="predicted"/>
<evidence type="ECO:0000256" key="1">
    <source>
        <dbReference type="SAM" id="Phobius"/>
    </source>
</evidence>
<evidence type="ECO:0008006" key="4">
    <source>
        <dbReference type="Google" id="ProtNLM"/>
    </source>
</evidence>
<feature type="transmembrane region" description="Helical" evidence="1">
    <location>
        <begin position="9"/>
        <end position="31"/>
    </location>
</feature>